<dbReference type="RefSeq" id="WP_131448770.1">
    <property type="nucleotide sequence ID" value="NZ_SJZB01000049.1"/>
</dbReference>
<gene>
    <name evidence="1" type="ORF">EZJ19_14375</name>
</gene>
<organism evidence="1 2">
    <name type="scientific">Parasulfuritortus cantonensis</name>
    <dbReference type="NCBI Taxonomy" id="2528202"/>
    <lineage>
        <taxon>Bacteria</taxon>
        <taxon>Pseudomonadati</taxon>
        <taxon>Pseudomonadota</taxon>
        <taxon>Betaproteobacteria</taxon>
        <taxon>Nitrosomonadales</taxon>
        <taxon>Thiobacillaceae</taxon>
        <taxon>Parasulfuritortus</taxon>
    </lineage>
</organism>
<sequence length="84" mass="9224">MTVHALNDQEVALLRNELEILMQERQKLLRLAGAAAVLAANLDPGALPRNRETIDAAEMMGECLNALSEETLKDALRLVDAQIE</sequence>
<protein>
    <submittedName>
        <fullName evidence="1">Uncharacterized protein</fullName>
    </submittedName>
</protein>
<proteinExistence type="predicted"/>
<dbReference type="Proteomes" id="UP000295443">
    <property type="component" value="Unassembled WGS sequence"/>
</dbReference>
<name>A0A4R1B7U4_9PROT</name>
<reference evidence="1 2" key="1">
    <citation type="submission" date="2019-03" db="EMBL/GenBank/DDBJ databases">
        <title>Genome sequence of Thiobacillaceae bacterium LSR1, a sulfur-oxidizing bacterium isolated from freshwater sediment.</title>
        <authorList>
            <person name="Li S."/>
        </authorList>
    </citation>
    <scope>NUCLEOTIDE SEQUENCE [LARGE SCALE GENOMIC DNA]</scope>
    <source>
        <strain evidence="1 2">LSR1</strain>
    </source>
</reference>
<evidence type="ECO:0000313" key="1">
    <source>
        <dbReference type="EMBL" id="TCJ11839.1"/>
    </source>
</evidence>
<dbReference type="EMBL" id="SJZB01000049">
    <property type="protein sequence ID" value="TCJ11839.1"/>
    <property type="molecule type" value="Genomic_DNA"/>
</dbReference>
<accession>A0A4R1B7U4</accession>
<comment type="caution">
    <text evidence="1">The sequence shown here is derived from an EMBL/GenBank/DDBJ whole genome shotgun (WGS) entry which is preliminary data.</text>
</comment>
<keyword evidence="2" id="KW-1185">Reference proteome</keyword>
<evidence type="ECO:0000313" key="2">
    <source>
        <dbReference type="Proteomes" id="UP000295443"/>
    </source>
</evidence>
<dbReference type="AlphaFoldDB" id="A0A4R1B7U4"/>
<dbReference type="OrthoDB" id="9181944at2"/>